<dbReference type="RefSeq" id="XP_022136057.1">
    <property type="nucleotide sequence ID" value="XM_022280365.1"/>
</dbReference>
<dbReference type="GO" id="GO:0003735">
    <property type="term" value="F:structural constituent of ribosome"/>
    <property type="evidence" value="ECO:0007669"/>
    <property type="project" value="InterPro"/>
</dbReference>
<dbReference type="GO" id="GO:0005840">
    <property type="term" value="C:ribosome"/>
    <property type="evidence" value="ECO:0007669"/>
    <property type="project" value="UniProtKB-KW"/>
</dbReference>
<gene>
    <name evidence="3" type="primary">LOC111007842</name>
</gene>
<name>A0A6J1C4H7_MOMCH</name>
<dbReference type="Proteomes" id="UP000504603">
    <property type="component" value="Unplaced"/>
</dbReference>
<dbReference type="GeneID" id="111007842"/>
<keyword evidence="3" id="KW-0689">Ribosomal protein</keyword>
<dbReference type="Pfam" id="PF17257">
    <property type="entry name" value="DUF5323"/>
    <property type="match status" value="1"/>
</dbReference>
<feature type="region of interest" description="Disordered" evidence="1">
    <location>
        <begin position="39"/>
        <end position="74"/>
    </location>
</feature>
<dbReference type="KEGG" id="mcha:111007842"/>
<dbReference type="GO" id="GO:0009507">
    <property type="term" value="C:chloroplast"/>
    <property type="evidence" value="ECO:0007669"/>
    <property type="project" value="InterPro"/>
</dbReference>
<dbReference type="InterPro" id="IPR020526">
    <property type="entry name" value="Ribosomal_cL38"/>
</dbReference>
<evidence type="ECO:0000313" key="3">
    <source>
        <dbReference type="RefSeq" id="XP_022136057.1"/>
    </source>
</evidence>
<sequence length="101" mass="10884">MSISTFFGCRISVPPLPDLSASKLPPCPGGNLVIECSSRPTKKATAHHMKTRPRKTQPWDIRRQPTVYPPLPPLPPDWTLVSSVSGDANVEAAAQAPPTSE</sequence>
<organism evidence="2 3">
    <name type="scientific">Momordica charantia</name>
    <name type="common">Bitter gourd</name>
    <name type="synonym">Balsam pear</name>
    <dbReference type="NCBI Taxonomy" id="3673"/>
    <lineage>
        <taxon>Eukaryota</taxon>
        <taxon>Viridiplantae</taxon>
        <taxon>Streptophyta</taxon>
        <taxon>Embryophyta</taxon>
        <taxon>Tracheophyta</taxon>
        <taxon>Spermatophyta</taxon>
        <taxon>Magnoliopsida</taxon>
        <taxon>eudicotyledons</taxon>
        <taxon>Gunneridae</taxon>
        <taxon>Pentapetalae</taxon>
        <taxon>rosids</taxon>
        <taxon>fabids</taxon>
        <taxon>Cucurbitales</taxon>
        <taxon>Cucurbitaceae</taxon>
        <taxon>Momordiceae</taxon>
        <taxon>Momordica</taxon>
    </lineage>
</organism>
<dbReference type="AlphaFoldDB" id="A0A6J1C4H7"/>
<keyword evidence="2" id="KW-1185">Reference proteome</keyword>
<reference evidence="3" key="1">
    <citation type="submission" date="2025-08" db="UniProtKB">
        <authorList>
            <consortium name="RefSeq"/>
        </authorList>
    </citation>
    <scope>IDENTIFICATION</scope>
    <source>
        <strain evidence="3">OHB3-1</strain>
    </source>
</reference>
<evidence type="ECO:0000256" key="1">
    <source>
        <dbReference type="SAM" id="MobiDB-lite"/>
    </source>
</evidence>
<dbReference type="GO" id="GO:0019843">
    <property type="term" value="F:rRNA binding"/>
    <property type="evidence" value="ECO:0007669"/>
    <property type="project" value="InterPro"/>
</dbReference>
<keyword evidence="3" id="KW-0687">Ribonucleoprotein</keyword>
<dbReference type="OrthoDB" id="1848184at2759"/>
<dbReference type="PANTHER" id="PTHR36798:SF2">
    <property type="entry name" value="LARGE RIBOSOMAL SUBUNIT PROTEIN CL38"/>
    <property type="match status" value="1"/>
</dbReference>
<dbReference type="PANTHER" id="PTHR36798">
    <property type="entry name" value="50S RIBOSOMAL PROTEIN 6, CHLOROPLASTIC"/>
    <property type="match status" value="1"/>
</dbReference>
<proteinExistence type="predicted"/>
<protein>
    <submittedName>
        <fullName evidence="3">50S ribosomal protein 6, chloroplastic</fullName>
    </submittedName>
</protein>
<feature type="compositionally biased region" description="Basic residues" evidence="1">
    <location>
        <begin position="40"/>
        <end position="55"/>
    </location>
</feature>
<dbReference type="GO" id="GO:0006412">
    <property type="term" value="P:translation"/>
    <property type="evidence" value="ECO:0007669"/>
    <property type="project" value="InterPro"/>
</dbReference>
<evidence type="ECO:0000313" key="2">
    <source>
        <dbReference type="Proteomes" id="UP000504603"/>
    </source>
</evidence>
<accession>A0A6J1C4H7</accession>